<protein>
    <submittedName>
        <fullName evidence="1">FemAB family protein</fullName>
    </submittedName>
</protein>
<dbReference type="OrthoDB" id="9808687at2"/>
<evidence type="ECO:0000313" key="1">
    <source>
        <dbReference type="EMBL" id="TNJ43585.1"/>
    </source>
</evidence>
<dbReference type="AlphaFoldDB" id="A0A5C4SJE1"/>
<dbReference type="Gene3D" id="3.40.630.30">
    <property type="match status" value="1"/>
</dbReference>
<dbReference type="Proteomes" id="UP000308713">
    <property type="component" value="Unassembled WGS sequence"/>
</dbReference>
<dbReference type="InterPro" id="IPR016181">
    <property type="entry name" value="Acyl_CoA_acyltransferase"/>
</dbReference>
<dbReference type="RefSeq" id="WP_139697949.1">
    <property type="nucleotide sequence ID" value="NZ_CP074074.1"/>
</dbReference>
<sequence>MDYRVVKYNSSYYDQWNRFVENSKNGTFLFHRDFMEYHQDRFDDFSLLVYRVQKLVAVFPANIVDNGVYSHQGLTYGGLVFEATISGDKVFHVFKTLINYLKEAKIEKLVVKQIPEFYCTQPNFEVPYEVSKYDYKLKREMVLAINYDKELVIHKSKLKSKRRGDKFDFKIKENDSFAIFWNNVLQPKLKERYGASPVHTLAEIEYLKVLFPNNIKQYNIYLKEEVLAGITVFDTGRVIKSQYGATTKQGEKLRALDYLFLFLIEKSKKEGRQFFSMGTVTDKSEMGFNEGLLKQKEELGCNIHIQDTFSLHLA</sequence>
<accession>A0A5C4SJE1</accession>
<comment type="caution">
    <text evidence="1">The sequence shown here is derived from an EMBL/GenBank/DDBJ whole genome shotgun (WGS) entry which is preliminary data.</text>
</comment>
<keyword evidence="2" id="KW-1185">Reference proteome</keyword>
<proteinExistence type="predicted"/>
<evidence type="ECO:0000313" key="2">
    <source>
        <dbReference type="Proteomes" id="UP000308713"/>
    </source>
</evidence>
<name>A0A5C4SJE1_9FLAO</name>
<reference evidence="1 2" key="1">
    <citation type="submission" date="2019-05" db="EMBL/GenBank/DDBJ databases">
        <title>Tamlana fucoidanivorans sp. nov., isolated from the surface of algae collected from Fujian province in China.</title>
        <authorList>
            <person name="Li J."/>
        </authorList>
    </citation>
    <scope>NUCLEOTIDE SEQUENCE [LARGE SCALE GENOMIC DNA]</scope>
    <source>
        <strain evidence="1 2">CW2-9</strain>
    </source>
</reference>
<organism evidence="1 2">
    <name type="scientific">Allotamlana fucoidanivorans</name>
    <dbReference type="NCBI Taxonomy" id="2583814"/>
    <lineage>
        <taxon>Bacteria</taxon>
        <taxon>Pseudomonadati</taxon>
        <taxon>Bacteroidota</taxon>
        <taxon>Flavobacteriia</taxon>
        <taxon>Flavobacteriales</taxon>
        <taxon>Flavobacteriaceae</taxon>
        <taxon>Allotamlana</taxon>
    </lineage>
</organism>
<dbReference type="SUPFAM" id="SSF55729">
    <property type="entry name" value="Acyl-CoA N-acyltransferases (Nat)"/>
    <property type="match status" value="1"/>
</dbReference>
<gene>
    <name evidence="1" type="ORF">FGF67_11780</name>
</gene>
<dbReference type="EMBL" id="VDCS01000010">
    <property type="protein sequence ID" value="TNJ43585.1"/>
    <property type="molecule type" value="Genomic_DNA"/>
</dbReference>